<dbReference type="EMBL" id="JALNTZ010000003">
    <property type="protein sequence ID" value="KAJ3659228.1"/>
    <property type="molecule type" value="Genomic_DNA"/>
</dbReference>
<reference evidence="1" key="1">
    <citation type="journal article" date="2023" name="G3 (Bethesda)">
        <title>Whole genome assemblies of Zophobas morio and Tenebrio molitor.</title>
        <authorList>
            <person name="Kaur S."/>
            <person name="Stinson S.A."/>
            <person name="diCenzo G.C."/>
        </authorList>
    </citation>
    <scope>NUCLEOTIDE SEQUENCE</scope>
    <source>
        <strain evidence="1">QUZm001</strain>
    </source>
</reference>
<dbReference type="AlphaFoldDB" id="A0AA38MKG0"/>
<evidence type="ECO:0000313" key="1">
    <source>
        <dbReference type="EMBL" id="KAJ3659228.1"/>
    </source>
</evidence>
<comment type="caution">
    <text evidence="1">The sequence shown here is derived from an EMBL/GenBank/DDBJ whole genome shotgun (WGS) entry which is preliminary data.</text>
</comment>
<gene>
    <name evidence="1" type="ORF">Zmor_010929</name>
</gene>
<protein>
    <submittedName>
        <fullName evidence="1">Uncharacterized protein</fullName>
    </submittedName>
</protein>
<keyword evidence="2" id="KW-1185">Reference proteome</keyword>
<name>A0AA38MKG0_9CUCU</name>
<organism evidence="1 2">
    <name type="scientific">Zophobas morio</name>
    <dbReference type="NCBI Taxonomy" id="2755281"/>
    <lineage>
        <taxon>Eukaryota</taxon>
        <taxon>Metazoa</taxon>
        <taxon>Ecdysozoa</taxon>
        <taxon>Arthropoda</taxon>
        <taxon>Hexapoda</taxon>
        <taxon>Insecta</taxon>
        <taxon>Pterygota</taxon>
        <taxon>Neoptera</taxon>
        <taxon>Endopterygota</taxon>
        <taxon>Coleoptera</taxon>
        <taxon>Polyphaga</taxon>
        <taxon>Cucujiformia</taxon>
        <taxon>Tenebrionidae</taxon>
        <taxon>Zophobas</taxon>
    </lineage>
</organism>
<evidence type="ECO:0000313" key="2">
    <source>
        <dbReference type="Proteomes" id="UP001168821"/>
    </source>
</evidence>
<proteinExistence type="predicted"/>
<accession>A0AA38MKG0</accession>
<sequence>MKKCEDRKNNDHRPVLCCGVLWFGAWTRVASVIMCSFRRDVVTTGARSVGRSGRRGVECSAPVLLLLPRPGWTSGWGGRRCPCKLLKRMSSPQRARSVELPGRRGVVSSAPVVLCFGVLV</sequence>
<dbReference type="Proteomes" id="UP001168821">
    <property type="component" value="Unassembled WGS sequence"/>
</dbReference>